<dbReference type="InterPro" id="IPR035905">
    <property type="entry name" value="Barstar-like_sf"/>
</dbReference>
<reference evidence="3" key="1">
    <citation type="submission" date="2022-07" db="EMBL/GenBank/DDBJ databases">
        <title>Pseudomonas nunamit sp. nov. an antifungal species isolated from Greenland.</title>
        <authorList>
            <person name="Ntana F."/>
            <person name="Hennessy R.C."/>
            <person name="Zervas A."/>
            <person name="Stougaard P."/>
        </authorList>
    </citation>
    <scope>NUCLEOTIDE SEQUENCE</scope>
    <source>
        <strain evidence="3">In5</strain>
    </source>
</reference>
<evidence type="ECO:0000259" key="2">
    <source>
        <dbReference type="Pfam" id="PF01337"/>
    </source>
</evidence>
<proteinExistence type="inferred from homology"/>
<dbReference type="Gene3D" id="3.30.370.10">
    <property type="entry name" value="Barstar-like"/>
    <property type="match status" value="1"/>
</dbReference>
<name>A0ABY5EQD0_9PSED</name>
<keyword evidence="4" id="KW-1185">Reference proteome</keyword>
<sequence length="96" mass="10951">MGRKQTFKKGCYGQQRPLELRSSRIEPTVAQICCQQLTSPRETAIPVFSNSTEVDLTMVRVDANLITDWQTFHSVFAEEFGFPGFYGRNMDAWVNA</sequence>
<dbReference type="Pfam" id="PF01337">
    <property type="entry name" value="Barstar"/>
    <property type="match status" value="1"/>
</dbReference>
<protein>
    <submittedName>
        <fullName evidence="3">Barstar family protein</fullName>
    </submittedName>
</protein>
<feature type="domain" description="Barstar (barnase inhibitor)" evidence="2">
    <location>
        <begin position="58"/>
        <end position="94"/>
    </location>
</feature>
<evidence type="ECO:0000256" key="1">
    <source>
        <dbReference type="ARBA" id="ARBA00006845"/>
    </source>
</evidence>
<dbReference type="RefSeq" id="WP_054615290.1">
    <property type="nucleotide sequence ID" value="NZ_CP101125.1"/>
</dbReference>
<organism evidence="3 4">
    <name type="scientific">Pseudomonas nunensis</name>
    <dbReference type="NCBI Taxonomy" id="2961896"/>
    <lineage>
        <taxon>Bacteria</taxon>
        <taxon>Pseudomonadati</taxon>
        <taxon>Pseudomonadota</taxon>
        <taxon>Gammaproteobacteria</taxon>
        <taxon>Pseudomonadales</taxon>
        <taxon>Pseudomonadaceae</taxon>
        <taxon>Pseudomonas</taxon>
    </lineage>
</organism>
<dbReference type="EMBL" id="CP101125">
    <property type="protein sequence ID" value="UTO17627.1"/>
    <property type="molecule type" value="Genomic_DNA"/>
</dbReference>
<dbReference type="SUPFAM" id="SSF52038">
    <property type="entry name" value="Barstar-related"/>
    <property type="match status" value="1"/>
</dbReference>
<evidence type="ECO:0000313" key="3">
    <source>
        <dbReference type="EMBL" id="UTO17627.1"/>
    </source>
</evidence>
<evidence type="ECO:0000313" key="4">
    <source>
        <dbReference type="Proteomes" id="UP001059607"/>
    </source>
</evidence>
<comment type="similarity">
    <text evidence="1">Belongs to the barstar family.</text>
</comment>
<accession>A0ABY5EQD0</accession>
<dbReference type="InterPro" id="IPR000468">
    <property type="entry name" value="Barstar"/>
</dbReference>
<dbReference type="Proteomes" id="UP001059607">
    <property type="component" value="Chromosome"/>
</dbReference>
<gene>
    <name evidence="3" type="ORF">NK667_15135</name>
</gene>